<evidence type="ECO:0000256" key="3">
    <source>
        <dbReference type="ARBA" id="ARBA00022452"/>
    </source>
</evidence>
<sequence length="1111" mass="123613">MSGIKRALLLGCCLLPATLGFGQNNLNEKVKLDVSSASLSQVLKALSNQSSFTFNYVKQDFDGITIKNLKTDNITLNEALHLLSNQSDIEYSVSDKAILLRKRQQQQETTTSGKQITAHKITGRVTTENKEPIPGVTVWVKGTKNRAITDVEGRYEITVDTENPVLSFSYVGYQTTELTPGNNNHIDLVLKTSNSSLNEVVVVGYGTAKKGDLSAAVAVVPDMKQIKERPVLDVANMIQGKVPGITVVSNGGHTSESNNVVIRGVGSRGKESVLYVVDGVPNAPYNPADVESITVLKDAASAAIYGAFSGASGVILVTTRQATKGQPNVQYTSFVGAKQAWRTLQSLKAEDEANVSNLAYINAGQPPLPGWDSTLNPYAQVTRTNWMKEIFRTGMIQRHNISVNAGTEKFSTLLQARYENEEGTLLNTYNKNISLRFNANYEFSKKVKLRQDIFWNNNDNRDAETASGYTGVILSAIYMPRAATPYYADGSFGGVGPIDSKYLGIHGDVVNPVATLLRNQPYNKKSDLQSVTELNVSDIIPGLSYLSRFAYRQNNGLWKNFEPKRLEPGKTNAQNRLSYASDKGYSWIWENTLNYNKIIKKHNIGAMVSMTAQEAGNRNFTTAARGFENEADWARFFVNAGIFDQDRPTDDEWKDRNASYVGRISYSWADRYFVTGSYRYDIAGRLADGNRAKGFPGVTAAWKISSEPFFHVAAVDLVKIRASWGRIGNIGSVDRYYGYPKLKDNYTYQIGNGAPRVNALYTEVQNNPNLSWETSQQTDIGIDVSLLKQRLNITADYFDKRTYDLIKQQDTYWPNTFGLKAPLINQGEIGNKGIEVAVNWHDKIGAVGYDLSANMATLQNRVLYIDENPNSFWVHSDSWRNVLSPYRSKVGQPYYSYWLIQSAGIFQSDAEANAYTKNGQKIQPNAKAGDLKFVDQNGDGKIDDADRVYMGNAFPKLTYGFTASFTWKNFDLSLFLQGVGGVKLFNAFKQSTLNGAEQGYNRWDKILDAWSPDNTGSNIPRISAKDPNKNFQTASDWYLENGNYLRLKNLLIGYTFNKMRWNQGLRVYFSGDNLLTFTKYSGMDPEVGGVGLDGGQFPVSRVYSLGLNVKF</sequence>
<dbReference type="Gene3D" id="2.60.40.1120">
    <property type="entry name" value="Carboxypeptidase-like, regulatory domain"/>
    <property type="match status" value="1"/>
</dbReference>
<keyword evidence="3 7" id="KW-1134">Transmembrane beta strand</keyword>
<protein>
    <submittedName>
        <fullName evidence="10">SusC/RagA family TonB-linked outer membrane protein</fullName>
    </submittedName>
</protein>
<dbReference type="SUPFAM" id="SSF49464">
    <property type="entry name" value="Carboxypeptidase regulatory domain-like"/>
    <property type="match status" value="1"/>
</dbReference>
<dbReference type="InterPro" id="IPR012910">
    <property type="entry name" value="Plug_dom"/>
</dbReference>
<organism evidence="10 11">
    <name type="scientific">Chitinophaga flava</name>
    <dbReference type="NCBI Taxonomy" id="2259036"/>
    <lineage>
        <taxon>Bacteria</taxon>
        <taxon>Pseudomonadati</taxon>
        <taxon>Bacteroidota</taxon>
        <taxon>Chitinophagia</taxon>
        <taxon>Chitinophagales</taxon>
        <taxon>Chitinophagaceae</taxon>
        <taxon>Chitinophaga</taxon>
    </lineage>
</organism>
<evidence type="ECO:0000256" key="6">
    <source>
        <dbReference type="ARBA" id="ARBA00023237"/>
    </source>
</evidence>
<dbReference type="InterPro" id="IPR023997">
    <property type="entry name" value="TonB-dep_OMP_SusC/RagA_CS"/>
</dbReference>
<evidence type="ECO:0000259" key="9">
    <source>
        <dbReference type="Pfam" id="PF07715"/>
    </source>
</evidence>
<reference evidence="10 11" key="1">
    <citation type="submission" date="2018-05" db="EMBL/GenBank/DDBJ databases">
        <title>Chitinophaga sp. K3CV102501T nov., isolated from isolated from a monsoon evergreen broad-leaved forest soil.</title>
        <authorList>
            <person name="Lv Y."/>
        </authorList>
    </citation>
    <scope>NUCLEOTIDE SEQUENCE [LARGE SCALE GENOMIC DNA]</scope>
    <source>
        <strain evidence="10 11">GDMCC 1.1325</strain>
    </source>
</reference>
<evidence type="ECO:0000256" key="1">
    <source>
        <dbReference type="ARBA" id="ARBA00004571"/>
    </source>
</evidence>
<dbReference type="PROSITE" id="PS52016">
    <property type="entry name" value="TONB_DEPENDENT_REC_3"/>
    <property type="match status" value="1"/>
</dbReference>
<comment type="similarity">
    <text evidence="7">Belongs to the TonB-dependent receptor family.</text>
</comment>
<evidence type="ECO:0000313" key="10">
    <source>
        <dbReference type="EMBL" id="RBL94148.1"/>
    </source>
</evidence>
<dbReference type="Pfam" id="PF07715">
    <property type="entry name" value="Plug"/>
    <property type="match status" value="1"/>
</dbReference>
<evidence type="ECO:0000256" key="8">
    <source>
        <dbReference type="SAM" id="SignalP"/>
    </source>
</evidence>
<feature type="signal peptide" evidence="8">
    <location>
        <begin position="1"/>
        <end position="22"/>
    </location>
</feature>
<feature type="domain" description="TonB-dependent receptor plug" evidence="9">
    <location>
        <begin position="212"/>
        <end position="309"/>
    </location>
</feature>
<dbReference type="AlphaFoldDB" id="A0A365Y746"/>
<name>A0A365Y746_9BACT</name>
<dbReference type="NCBIfam" id="TIGR04056">
    <property type="entry name" value="OMP_RagA_SusC"/>
    <property type="match status" value="1"/>
</dbReference>
<dbReference type="InterPro" id="IPR036942">
    <property type="entry name" value="Beta-barrel_TonB_sf"/>
</dbReference>
<dbReference type="NCBIfam" id="TIGR04057">
    <property type="entry name" value="SusC_RagA_signa"/>
    <property type="match status" value="1"/>
</dbReference>
<evidence type="ECO:0000313" key="11">
    <source>
        <dbReference type="Proteomes" id="UP000253410"/>
    </source>
</evidence>
<dbReference type="Gene3D" id="2.40.170.20">
    <property type="entry name" value="TonB-dependent receptor, beta-barrel domain"/>
    <property type="match status" value="1"/>
</dbReference>
<comment type="caution">
    <text evidence="10">The sequence shown here is derived from an EMBL/GenBank/DDBJ whole genome shotgun (WGS) entry which is preliminary data.</text>
</comment>
<dbReference type="InterPro" id="IPR037066">
    <property type="entry name" value="Plug_dom_sf"/>
</dbReference>
<comment type="subcellular location">
    <subcellularLocation>
        <location evidence="1 7">Cell outer membrane</location>
        <topology evidence="1 7">Multi-pass membrane protein</topology>
    </subcellularLocation>
</comment>
<dbReference type="OrthoDB" id="9768177at2"/>
<dbReference type="Proteomes" id="UP000253410">
    <property type="component" value="Unassembled WGS sequence"/>
</dbReference>
<keyword evidence="11" id="KW-1185">Reference proteome</keyword>
<dbReference type="EMBL" id="QFFJ01000001">
    <property type="protein sequence ID" value="RBL94148.1"/>
    <property type="molecule type" value="Genomic_DNA"/>
</dbReference>
<keyword evidence="2 7" id="KW-0813">Transport</keyword>
<dbReference type="InterPro" id="IPR008969">
    <property type="entry name" value="CarboxyPept-like_regulatory"/>
</dbReference>
<dbReference type="Pfam" id="PF13715">
    <property type="entry name" value="CarbopepD_reg_2"/>
    <property type="match status" value="1"/>
</dbReference>
<dbReference type="GO" id="GO:0009279">
    <property type="term" value="C:cell outer membrane"/>
    <property type="evidence" value="ECO:0007669"/>
    <property type="project" value="UniProtKB-SubCell"/>
</dbReference>
<keyword evidence="8" id="KW-0732">Signal</keyword>
<evidence type="ECO:0000256" key="7">
    <source>
        <dbReference type="PROSITE-ProRule" id="PRU01360"/>
    </source>
</evidence>
<keyword evidence="4 7" id="KW-0812">Transmembrane</keyword>
<dbReference type="Gene3D" id="3.55.50.30">
    <property type="match status" value="1"/>
</dbReference>
<keyword evidence="5 7" id="KW-0472">Membrane</keyword>
<dbReference type="Gene3D" id="2.170.130.10">
    <property type="entry name" value="TonB-dependent receptor, plug domain"/>
    <property type="match status" value="1"/>
</dbReference>
<gene>
    <name evidence="10" type="ORF">DF182_07460</name>
</gene>
<accession>A0A365Y746</accession>
<dbReference type="InterPro" id="IPR023996">
    <property type="entry name" value="TonB-dep_OMP_SusC/RagA"/>
</dbReference>
<evidence type="ECO:0000256" key="2">
    <source>
        <dbReference type="ARBA" id="ARBA00022448"/>
    </source>
</evidence>
<evidence type="ECO:0000256" key="4">
    <source>
        <dbReference type="ARBA" id="ARBA00022692"/>
    </source>
</evidence>
<dbReference type="InterPro" id="IPR039426">
    <property type="entry name" value="TonB-dep_rcpt-like"/>
</dbReference>
<proteinExistence type="inferred from homology"/>
<dbReference type="SUPFAM" id="SSF56935">
    <property type="entry name" value="Porins"/>
    <property type="match status" value="1"/>
</dbReference>
<feature type="chain" id="PRO_5016743699" evidence="8">
    <location>
        <begin position="23"/>
        <end position="1111"/>
    </location>
</feature>
<keyword evidence="6 7" id="KW-0998">Cell outer membrane</keyword>
<evidence type="ECO:0000256" key="5">
    <source>
        <dbReference type="ARBA" id="ARBA00023136"/>
    </source>
</evidence>